<dbReference type="Pfam" id="PF00041">
    <property type="entry name" value="fn3"/>
    <property type="match status" value="1"/>
</dbReference>
<name>A0A2H0C236_9BACT</name>
<evidence type="ECO:0000259" key="2">
    <source>
        <dbReference type="PROSITE" id="PS50853"/>
    </source>
</evidence>
<dbReference type="AlphaFoldDB" id="A0A2H0C236"/>
<feature type="region of interest" description="Disordered" evidence="1">
    <location>
        <begin position="1"/>
        <end position="31"/>
    </location>
</feature>
<dbReference type="PROSITE" id="PS50853">
    <property type="entry name" value="FN3"/>
    <property type="match status" value="1"/>
</dbReference>
<feature type="compositionally biased region" description="Polar residues" evidence="1">
    <location>
        <begin position="16"/>
        <end position="31"/>
    </location>
</feature>
<reference evidence="3 4" key="1">
    <citation type="submission" date="2017-09" db="EMBL/GenBank/DDBJ databases">
        <title>Depth-based differentiation of microbial function through sediment-hosted aquifers and enrichment of novel symbionts in the deep terrestrial subsurface.</title>
        <authorList>
            <person name="Probst A.J."/>
            <person name="Ladd B."/>
            <person name="Jarett J.K."/>
            <person name="Geller-Mcgrath D.E."/>
            <person name="Sieber C.M."/>
            <person name="Emerson J.B."/>
            <person name="Anantharaman K."/>
            <person name="Thomas B.C."/>
            <person name="Malmstrom R."/>
            <person name="Stieglmeier M."/>
            <person name="Klingl A."/>
            <person name="Woyke T."/>
            <person name="Ryan C.M."/>
            <person name="Banfield J.F."/>
        </authorList>
    </citation>
    <scope>NUCLEOTIDE SEQUENCE [LARGE SCALE GENOMIC DNA]</scope>
    <source>
        <strain evidence="3">CG22_combo_CG10-13_8_21_14_all_33_16</strain>
    </source>
</reference>
<evidence type="ECO:0000313" key="4">
    <source>
        <dbReference type="Proteomes" id="UP000230802"/>
    </source>
</evidence>
<organism evidence="3 4">
    <name type="scientific">Candidatus Roizmanbacteria bacterium CG22_combo_CG10-13_8_21_14_all_33_16</name>
    <dbReference type="NCBI Taxonomy" id="1974859"/>
    <lineage>
        <taxon>Bacteria</taxon>
        <taxon>Candidatus Roizmaniibacteriota</taxon>
    </lineage>
</organism>
<dbReference type="Proteomes" id="UP000230802">
    <property type="component" value="Unassembled WGS sequence"/>
</dbReference>
<comment type="caution">
    <text evidence="3">The sequence shown here is derived from an EMBL/GenBank/DDBJ whole genome shotgun (WGS) entry which is preliminary data.</text>
</comment>
<proteinExistence type="predicted"/>
<evidence type="ECO:0000313" key="3">
    <source>
        <dbReference type="EMBL" id="PIP63966.1"/>
    </source>
</evidence>
<dbReference type="InterPro" id="IPR036116">
    <property type="entry name" value="FN3_sf"/>
</dbReference>
<sequence length="286" mass="30861">ATDSQSGLHSTPYWFNETSGNPGASDSTDWQASTSFVDSGLSANTQYAYQVKAKDAVNNESSFSATSSKYTLANQVTDLTAANATDKTSYKINLTWTNQGQPGMKIEQDTNCDGYETTLYNNTTTNATSPYQVSVAANTCYKFRVSSYNGDGVLNTFSIPETSQITTPPNQPQNLVHTANTVSTISWDWDDVVEATGYKVYRASDNLLLQTIATATSSWTQDSLSANTQYSVYVRATNTNGEGIASTQASAYTSANVPINAGHSANTTFSLTWTWQSGGAQKDYYA</sequence>
<dbReference type="EMBL" id="PCTD01000223">
    <property type="protein sequence ID" value="PIP63966.1"/>
    <property type="molecule type" value="Genomic_DNA"/>
</dbReference>
<dbReference type="SMART" id="SM00060">
    <property type="entry name" value="FN3"/>
    <property type="match status" value="2"/>
</dbReference>
<gene>
    <name evidence="3" type="ORF">COW96_05170</name>
</gene>
<protein>
    <recommendedName>
        <fullName evidence="2">Fibronectin type-III domain-containing protein</fullName>
    </recommendedName>
</protein>
<dbReference type="SUPFAM" id="SSF49265">
    <property type="entry name" value="Fibronectin type III"/>
    <property type="match status" value="1"/>
</dbReference>
<dbReference type="Gene3D" id="2.60.40.10">
    <property type="entry name" value="Immunoglobulins"/>
    <property type="match status" value="2"/>
</dbReference>
<accession>A0A2H0C236</accession>
<dbReference type="InterPro" id="IPR013783">
    <property type="entry name" value="Ig-like_fold"/>
</dbReference>
<feature type="domain" description="Fibronectin type-III" evidence="2">
    <location>
        <begin position="168"/>
        <end position="256"/>
    </location>
</feature>
<evidence type="ECO:0000256" key="1">
    <source>
        <dbReference type="SAM" id="MobiDB-lite"/>
    </source>
</evidence>
<dbReference type="CDD" id="cd00063">
    <property type="entry name" value="FN3"/>
    <property type="match status" value="1"/>
</dbReference>
<dbReference type="InterPro" id="IPR003961">
    <property type="entry name" value="FN3_dom"/>
</dbReference>
<feature type="non-terminal residue" evidence="3">
    <location>
        <position position="1"/>
    </location>
</feature>